<keyword evidence="2" id="KW-0540">Nuclease</keyword>
<dbReference type="OrthoDB" id="9806531at2"/>
<keyword evidence="2" id="KW-0255">Endonuclease</keyword>
<keyword evidence="3" id="KW-1185">Reference proteome</keyword>
<accession>A0A2T1M1V5</accession>
<evidence type="ECO:0000313" key="3">
    <source>
        <dbReference type="Proteomes" id="UP000239001"/>
    </source>
</evidence>
<dbReference type="Proteomes" id="UP000239001">
    <property type="component" value="Unassembled WGS sequence"/>
</dbReference>
<reference evidence="2 3" key="2">
    <citation type="submission" date="2018-03" db="EMBL/GenBank/DDBJ databases">
        <authorList>
            <person name="Keele B.F."/>
        </authorList>
    </citation>
    <scope>NUCLEOTIDE SEQUENCE [LARGE SCALE GENOMIC DNA]</scope>
    <source>
        <strain evidence="2 3">CCALA 016</strain>
    </source>
</reference>
<evidence type="ECO:0000313" key="2">
    <source>
        <dbReference type="EMBL" id="PSF38615.1"/>
    </source>
</evidence>
<comment type="caution">
    <text evidence="2">The sequence shown here is derived from an EMBL/GenBank/DDBJ whole genome shotgun (WGS) entry which is preliminary data.</text>
</comment>
<evidence type="ECO:0000256" key="1">
    <source>
        <dbReference type="SAM" id="MobiDB-lite"/>
    </source>
</evidence>
<reference evidence="2 3" key="1">
    <citation type="submission" date="2018-03" db="EMBL/GenBank/DDBJ databases">
        <title>The ancient ancestry and fast evolution of plastids.</title>
        <authorList>
            <person name="Moore K.R."/>
            <person name="Magnabosco C."/>
            <person name="Momper L."/>
            <person name="Gold D.A."/>
            <person name="Bosak T."/>
            <person name="Fournier G.P."/>
        </authorList>
    </citation>
    <scope>NUCLEOTIDE SEQUENCE [LARGE SCALE GENOMIC DNA]</scope>
    <source>
        <strain evidence="2 3">CCALA 016</strain>
    </source>
</reference>
<feature type="region of interest" description="Disordered" evidence="1">
    <location>
        <begin position="1"/>
        <end position="22"/>
    </location>
</feature>
<dbReference type="RefSeq" id="WP_106455538.1">
    <property type="nucleotide sequence ID" value="NZ_PXOH01000003.1"/>
</dbReference>
<dbReference type="GO" id="GO:0004519">
    <property type="term" value="F:endonuclease activity"/>
    <property type="evidence" value="ECO:0007669"/>
    <property type="project" value="UniProtKB-KW"/>
</dbReference>
<keyword evidence="2" id="KW-0378">Hydrolase</keyword>
<gene>
    <name evidence="2" type="ORF">C7H19_03665</name>
</gene>
<dbReference type="InterPro" id="IPR018577">
    <property type="entry name" value="Restrct_endonuc_II_Bpu10I"/>
</dbReference>
<protein>
    <submittedName>
        <fullName evidence="2">Bpu10I family restriction endonuclease</fullName>
    </submittedName>
</protein>
<organism evidence="2 3">
    <name type="scientific">Aphanothece hegewaldii CCALA 016</name>
    <dbReference type="NCBI Taxonomy" id="2107694"/>
    <lineage>
        <taxon>Bacteria</taxon>
        <taxon>Bacillati</taxon>
        <taxon>Cyanobacteriota</taxon>
        <taxon>Cyanophyceae</taxon>
        <taxon>Oscillatoriophycideae</taxon>
        <taxon>Chroococcales</taxon>
        <taxon>Aphanothecaceae</taxon>
        <taxon>Aphanothece</taxon>
    </lineage>
</organism>
<proteinExistence type="predicted"/>
<dbReference type="AlphaFoldDB" id="A0A2T1M1V5"/>
<dbReference type="Pfam" id="PF09549">
    <property type="entry name" value="RE_Bpu10I"/>
    <property type="match status" value="2"/>
</dbReference>
<dbReference type="EMBL" id="PXOH01000003">
    <property type="protein sequence ID" value="PSF38615.1"/>
    <property type="molecule type" value="Genomic_DNA"/>
</dbReference>
<sequence length="325" mass="38214">MSTSERNPLVHGSNLEQKEKHRTKYRDQESKKFLKEIRDKYELWKSANIKLIGPTSKHSKKDKTIIETRVNLLTEYKDFLDQQHYAEKFDSRSNLHSSVLEEFLYYLFRDLANDFGENALIGKSHTFKDIFFVPPKYSEMLKRPYARIEKKDHDFVIGATIQASFEAAPPPEQDKNLGEVLPILKEEPINYSEVTVIDNAETHIFDIPVVVIECKTYLDKTMLEGSSRAAEELKARNPNSLYIVVMEWIKLTNDVNLRKYKVDQIYVLRQQKNTDREDRYKTDYVKNPISATVVQHLFDKIRNYLTRDWAEGLEQGLQRGWLLDD</sequence>
<name>A0A2T1M1V5_9CHRO</name>